<gene>
    <name evidence="2" type="ORF">GCM10009092_45420</name>
</gene>
<keyword evidence="1" id="KW-0732">Signal</keyword>
<comment type="caution">
    <text evidence="2">The sequence shown here is derived from an EMBL/GenBank/DDBJ whole genome shotgun (WGS) entry which is preliminary data.</text>
</comment>
<protein>
    <submittedName>
        <fullName evidence="2">Uncharacterized protein</fullName>
    </submittedName>
</protein>
<evidence type="ECO:0000256" key="1">
    <source>
        <dbReference type="SAM" id="SignalP"/>
    </source>
</evidence>
<feature type="chain" id="PRO_5045394194" evidence="1">
    <location>
        <begin position="26"/>
        <end position="60"/>
    </location>
</feature>
<organism evidence="2 3">
    <name type="scientific">Bowmanella denitrificans</name>
    <dbReference type="NCBI Taxonomy" id="366582"/>
    <lineage>
        <taxon>Bacteria</taxon>
        <taxon>Pseudomonadati</taxon>
        <taxon>Pseudomonadota</taxon>
        <taxon>Gammaproteobacteria</taxon>
        <taxon>Alteromonadales</taxon>
        <taxon>Alteromonadaceae</taxon>
        <taxon>Bowmanella</taxon>
    </lineage>
</organism>
<evidence type="ECO:0000313" key="2">
    <source>
        <dbReference type="EMBL" id="GAA0376127.1"/>
    </source>
</evidence>
<accession>A0ABP3HRJ7</accession>
<keyword evidence="3" id="KW-1185">Reference proteome</keyword>
<dbReference type="EMBL" id="BAAAEI010000031">
    <property type="protein sequence ID" value="GAA0376127.1"/>
    <property type="molecule type" value="Genomic_DNA"/>
</dbReference>
<evidence type="ECO:0000313" key="3">
    <source>
        <dbReference type="Proteomes" id="UP001501757"/>
    </source>
</evidence>
<sequence length="60" mass="6351">MRKIFNIRKIIAAIIVAATATAAYAGSSCKEYCSPLPSGDTWCIPICINIPDPTPPDIGT</sequence>
<name>A0ABP3HRJ7_9ALTE</name>
<feature type="signal peptide" evidence="1">
    <location>
        <begin position="1"/>
        <end position="25"/>
    </location>
</feature>
<reference evidence="3" key="1">
    <citation type="journal article" date="2019" name="Int. J. Syst. Evol. Microbiol.">
        <title>The Global Catalogue of Microorganisms (GCM) 10K type strain sequencing project: providing services to taxonomists for standard genome sequencing and annotation.</title>
        <authorList>
            <consortium name="The Broad Institute Genomics Platform"/>
            <consortium name="The Broad Institute Genome Sequencing Center for Infectious Disease"/>
            <person name="Wu L."/>
            <person name="Ma J."/>
        </authorList>
    </citation>
    <scope>NUCLEOTIDE SEQUENCE [LARGE SCALE GENOMIC DNA]</scope>
    <source>
        <strain evidence="3">JCM 13378</strain>
    </source>
</reference>
<dbReference type="Proteomes" id="UP001501757">
    <property type="component" value="Unassembled WGS sequence"/>
</dbReference>
<dbReference type="PROSITE" id="PS51257">
    <property type="entry name" value="PROKAR_LIPOPROTEIN"/>
    <property type="match status" value="1"/>
</dbReference>
<proteinExistence type="predicted"/>